<protein>
    <recommendedName>
        <fullName evidence="3">Bacteriophage protein</fullName>
    </recommendedName>
</protein>
<dbReference type="AlphaFoldDB" id="A0AAP2MSW4"/>
<dbReference type="EMBL" id="JAHPMX010000071">
    <property type="protein sequence ID" value="MBU9360857.1"/>
    <property type="molecule type" value="Genomic_DNA"/>
</dbReference>
<organism evidence="1 2">
    <name type="scientific">Burkholderia multivorans</name>
    <dbReference type="NCBI Taxonomy" id="87883"/>
    <lineage>
        <taxon>Bacteria</taxon>
        <taxon>Pseudomonadati</taxon>
        <taxon>Pseudomonadota</taxon>
        <taxon>Betaproteobacteria</taxon>
        <taxon>Burkholderiales</taxon>
        <taxon>Burkholderiaceae</taxon>
        <taxon>Burkholderia</taxon>
        <taxon>Burkholderia cepacia complex</taxon>
    </lineage>
</organism>
<gene>
    <name evidence="1" type="ORF">KTE52_31610</name>
</gene>
<evidence type="ECO:0000313" key="2">
    <source>
        <dbReference type="Proteomes" id="UP001196915"/>
    </source>
</evidence>
<accession>A0AAP2MSW4</accession>
<comment type="caution">
    <text evidence="1">The sequence shown here is derived from an EMBL/GenBank/DDBJ whole genome shotgun (WGS) entry which is preliminary data.</text>
</comment>
<evidence type="ECO:0000313" key="1">
    <source>
        <dbReference type="EMBL" id="MBU9360857.1"/>
    </source>
</evidence>
<sequence length="98" mass="11467">MMALTPEKREVLKLARVKVSEAPRFGHICPILKAVGEEHPDLWRAAMEIKAYIVAALDGAYTLEAWQRRNRVGYRDMDQCRRDRLAWIDWMLDEPKEA</sequence>
<reference evidence="1" key="1">
    <citation type="submission" date="2021-06" db="EMBL/GenBank/DDBJ databases">
        <title>A collection of bacterial strains from the Burkholderia cepacia Research Laboratory and Repository.</title>
        <authorList>
            <person name="Lipuma J."/>
            <person name="Spilker T."/>
        </authorList>
    </citation>
    <scope>NUCLEOTIDE SEQUENCE</scope>
    <source>
        <strain evidence="1">AU37435</strain>
    </source>
</reference>
<name>A0AAP2MSW4_9BURK</name>
<dbReference type="Proteomes" id="UP001196915">
    <property type="component" value="Unassembled WGS sequence"/>
</dbReference>
<proteinExistence type="predicted"/>
<evidence type="ECO:0008006" key="3">
    <source>
        <dbReference type="Google" id="ProtNLM"/>
    </source>
</evidence>